<dbReference type="RefSeq" id="WP_168167883.1">
    <property type="nucleotide sequence ID" value="NZ_JABFDP010000021.1"/>
</dbReference>
<protein>
    <submittedName>
        <fullName evidence="1">Uncharacterized protein</fullName>
    </submittedName>
</protein>
<reference evidence="2" key="1">
    <citation type="journal article" date="2021" name="ISME J.">
        <title>Evolutionary origin and ecological implication of a unique nif island in free-living Bradyrhizobium lineages.</title>
        <authorList>
            <person name="Tao J."/>
        </authorList>
    </citation>
    <scope>NUCLEOTIDE SEQUENCE [LARGE SCALE GENOMIC DNA]</scope>
    <source>
        <strain evidence="2">SZCCT0094</strain>
    </source>
</reference>
<name>A0ABS5GAG0_9BRAD</name>
<organism evidence="1 2">
    <name type="scientific">Bradyrhizobium denitrificans</name>
    <dbReference type="NCBI Taxonomy" id="2734912"/>
    <lineage>
        <taxon>Bacteria</taxon>
        <taxon>Pseudomonadati</taxon>
        <taxon>Pseudomonadota</taxon>
        <taxon>Alphaproteobacteria</taxon>
        <taxon>Hyphomicrobiales</taxon>
        <taxon>Nitrobacteraceae</taxon>
        <taxon>Bradyrhizobium</taxon>
    </lineage>
</organism>
<proteinExistence type="predicted"/>
<sequence length="50" mass="5980">MERYIRDENIRRFRQLLEAETDQQKRRILQELLAAEEDRQVPSVPGGPID</sequence>
<evidence type="ECO:0000313" key="1">
    <source>
        <dbReference type="EMBL" id="MBR1138024.1"/>
    </source>
</evidence>
<evidence type="ECO:0000313" key="2">
    <source>
        <dbReference type="Proteomes" id="UP001314635"/>
    </source>
</evidence>
<comment type="caution">
    <text evidence="1">The sequence shown here is derived from an EMBL/GenBank/DDBJ whole genome shotgun (WGS) entry which is preliminary data.</text>
</comment>
<keyword evidence="2" id="KW-1185">Reference proteome</keyword>
<gene>
    <name evidence="1" type="ORF">JQ619_19820</name>
</gene>
<dbReference type="EMBL" id="JAFCLK010000018">
    <property type="protein sequence ID" value="MBR1138024.1"/>
    <property type="molecule type" value="Genomic_DNA"/>
</dbReference>
<dbReference type="Proteomes" id="UP001314635">
    <property type="component" value="Unassembled WGS sequence"/>
</dbReference>
<accession>A0ABS5GAG0</accession>